<dbReference type="GO" id="GO:0030688">
    <property type="term" value="C:preribosome, small subunit precursor"/>
    <property type="evidence" value="ECO:0007669"/>
    <property type="project" value="InterPro"/>
</dbReference>
<keyword evidence="4" id="KW-0539">Nucleus</keyword>
<dbReference type="Pfam" id="PF05997">
    <property type="entry name" value="Nop52"/>
    <property type="match status" value="1"/>
</dbReference>
<reference evidence="6 7" key="1">
    <citation type="journal article" date="2024" name="BMC Genomics">
        <title>Genome assembly of redclaw crayfish (Cherax quadricarinatus) provides insights into its immune adaptation and hypoxia tolerance.</title>
        <authorList>
            <person name="Liu Z."/>
            <person name="Zheng J."/>
            <person name="Li H."/>
            <person name="Fang K."/>
            <person name="Wang S."/>
            <person name="He J."/>
            <person name="Zhou D."/>
            <person name="Weng S."/>
            <person name="Chi M."/>
            <person name="Gu Z."/>
            <person name="He J."/>
            <person name="Li F."/>
            <person name="Wang M."/>
        </authorList>
    </citation>
    <scope>NUCLEOTIDE SEQUENCE [LARGE SCALE GENOMIC DNA]</scope>
    <source>
        <strain evidence="6">ZL_2023a</strain>
    </source>
</reference>
<name>A0AAW0XJN8_CHEQU</name>
<dbReference type="GO" id="GO:0005634">
    <property type="term" value="C:nucleus"/>
    <property type="evidence" value="ECO:0007669"/>
    <property type="project" value="UniProtKB-SubCell"/>
</dbReference>
<sequence>SMTPAAVAPVTSVGTMKEILFAQRLADNEKKVRDKALKKLKTYLSVKSSGGRGLSDDDALKIWKGLFYCMYMADKPLIQEDLAEEISSIFSIINNRDDCRSFIKAAFTTFAREWNGIDVFRIDKFMMFVRRVLRQVFVYLRNCEWDMKEILSFTTILEVTVVCPEDDVNATPLGLKFHVCDIILEELAKIGGEALDNRVIIAILKPYFKVLALTSQYVYFKSVSEGIVRHLMRQSSLGVKHEDGQAKANTENEGDEEMADRESEDGSEDEILDPRAGQVDACIPQLRPDFNLLADSLQSIGAVSKVRKANRQRIFKLVNELRDVAQGFYPLAAPRDNVGNNLEVSDSEVEKAAERLQKFNEDLCKGNIIKAENEDKYPVPLKSVSFKKKLSKKTKLRLAKKGRNPKNKGLSKKEKRRLDKHQKKIALKRKLAVENKLQLVAALSGLSRNKPSNKPSTLESKVSKGINGFQVCPAIQKTKKANSTSQGDTSGFIIESTKSVHCGKKRKLLERTEKLVKKKKNSFAVSDFISPLKAVSSNIQETTEEKINKVVINPLVDDTKEAENGKNFKSSGSEVCSTVSKTKISYDKHSGSDISHKSDNCEKPLSSSKSDIVSCGTNNGLVVSGTSEKTVASDSNKKALTPIESMNNSSELVLNFSSNYKQRGFESDGGINKKSPWDEPLKKGEIEIFIKSKRQIKKEKKNKVLRSPKKLSKASFQKARTININLKKNREHEYSDYARTLRASPRIPFNASEQPKAPVLKPSPFPILVKKPLLKKTKTVGSSFAPKFIKGKRALAADYF</sequence>
<dbReference type="PANTHER" id="PTHR13026:SF0">
    <property type="entry name" value="RIBOSOMAL RNA PROCESSING 1B"/>
    <property type="match status" value="1"/>
</dbReference>
<feature type="region of interest" description="Disordered" evidence="5">
    <location>
        <begin position="390"/>
        <end position="422"/>
    </location>
</feature>
<comment type="subcellular location">
    <subcellularLocation>
        <location evidence="1">Nucleus</location>
    </subcellularLocation>
</comment>
<comment type="caution">
    <text evidence="6">The sequence shown here is derived from an EMBL/GenBank/DDBJ whole genome shotgun (WGS) entry which is preliminary data.</text>
</comment>
<dbReference type="EMBL" id="JARKIK010000035">
    <property type="protein sequence ID" value="KAK8739870.1"/>
    <property type="molecule type" value="Genomic_DNA"/>
</dbReference>
<dbReference type="AlphaFoldDB" id="A0AAW0XJN8"/>
<dbReference type="GO" id="GO:0006364">
    <property type="term" value="P:rRNA processing"/>
    <property type="evidence" value="ECO:0007669"/>
    <property type="project" value="UniProtKB-KW"/>
</dbReference>
<protein>
    <recommendedName>
        <fullName evidence="8">Ribosomal RNA processing protein 1 B</fullName>
    </recommendedName>
</protein>
<dbReference type="InterPro" id="IPR010301">
    <property type="entry name" value="RRP1"/>
</dbReference>
<proteinExistence type="inferred from homology"/>
<gene>
    <name evidence="6" type="ORF">OTU49_003235</name>
</gene>
<evidence type="ECO:0000256" key="5">
    <source>
        <dbReference type="SAM" id="MobiDB-lite"/>
    </source>
</evidence>
<comment type="similarity">
    <text evidence="2">Belongs to the RRP1 family.</text>
</comment>
<evidence type="ECO:0000313" key="7">
    <source>
        <dbReference type="Proteomes" id="UP001445076"/>
    </source>
</evidence>
<evidence type="ECO:0000256" key="4">
    <source>
        <dbReference type="ARBA" id="ARBA00023242"/>
    </source>
</evidence>
<feature type="region of interest" description="Disordered" evidence="5">
    <location>
        <begin position="239"/>
        <end position="271"/>
    </location>
</feature>
<evidence type="ECO:0000256" key="3">
    <source>
        <dbReference type="ARBA" id="ARBA00022552"/>
    </source>
</evidence>
<keyword evidence="7" id="KW-1185">Reference proteome</keyword>
<dbReference type="Proteomes" id="UP001445076">
    <property type="component" value="Unassembled WGS sequence"/>
</dbReference>
<evidence type="ECO:0000256" key="1">
    <source>
        <dbReference type="ARBA" id="ARBA00004123"/>
    </source>
</evidence>
<feature type="non-terminal residue" evidence="6">
    <location>
        <position position="1"/>
    </location>
</feature>
<dbReference type="PANTHER" id="PTHR13026">
    <property type="entry name" value="NNP-1 PROTEIN NOVEL NUCLEAR PROTEIN 1 NOP52"/>
    <property type="match status" value="1"/>
</dbReference>
<keyword evidence="3" id="KW-0698">rRNA processing</keyword>
<feature type="compositionally biased region" description="Acidic residues" evidence="5">
    <location>
        <begin position="252"/>
        <end position="271"/>
    </location>
</feature>
<evidence type="ECO:0000313" key="6">
    <source>
        <dbReference type="EMBL" id="KAK8739870.1"/>
    </source>
</evidence>
<organism evidence="6 7">
    <name type="scientific">Cherax quadricarinatus</name>
    <name type="common">Australian red claw crayfish</name>
    <dbReference type="NCBI Taxonomy" id="27406"/>
    <lineage>
        <taxon>Eukaryota</taxon>
        <taxon>Metazoa</taxon>
        <taxon>Ecdysozoa</taxon>
        <taxon>Arthropoda</taxon>
        <taxon>Crustacea</taxon>
        <taxon>Multicrustacea</taxon>
        <taxon>Malacostraca</taxon>
        <taxon>Eumalacostraca</taxon>
        <taxon>Eucarida</taxon>
        <taxon>Decapoda</taxon>
        <taxon>Pleocyemata</taxon>
        <taxon>Astacidea</taxon>
        <taxon>Parastacoidea</taxon>
        <taxon>Parastacidae</taxon>
        <taxon>Cherax</taxon>
    </lineage>
</organism>
<evidence type="ECO:0008006" key="8">
    <source>
        <dbReference type="Google" id="ProtNLM"/>
    </source>
</evidence>
<evidence type="ECO:0000256" key="2">
    <source>
        <dbReference type="ARBA" id="ARBA00006374"/>
    </source>
</evidence>
<accession>A0AAW0XJN8</accession>